<dbReference type="RefSeq" id="WP_104371184.1">
    <property type="nucleotide sequence ID" value="NZ_BFAV01000045.1"/>
</dbReference>
<keyword evidence="1" id="KW-0812">Transmembrane</keyword>
<accession>A0A2L2XFQ2</accession>
<proteinExistence type="predicted"/>
<keyword evidence="1" id="KW-0472">Membrane</keyword>
<gene>
    <name evidence="2" type="ORF">DCCM_0887</name>
</gene>
<reference evidence="3" key="1">
    <citation type="submission" date="2018-02" db="EMBL/GenBank/DDBJ databases">
        <title>Genome sequence of Desulfocucumis palustris strain NAW-5.</title>
        <authorList>
            <person name="Watanabe M."/>
            <person name="Kojima H."/>
            <person name="Fukui M."/>
        </authorList>
    </citation>
    <scope>NUCLEOTIDE SEQUENCE [LARGE SCALE GENOMIC DNA]</scope>
    <source>
        <strain evidence="3">NAW-5</strain>
    </source>
</reference>
<dbReference type="OrthoDB" id="1722928at2"/>
<evidence type="ECO:0000313" key="2">
    <source>
        <dbReference type="EMBL" id="GBF32691.1"/>
    </source>
</evidence>
<comment type="caution">
    <text evidence="2">The sequence shown here is derived from an EMBL/GenBank/DDBJ whole genome shotgun (WGS) entry which is preliminary data.</text>
</comment>
<name>A0A2L2XFQ2_9FIRM</name>
<keyword evidence="3" id="KW-1185">Reference proteome</keyword>
<sequence length="182" mass="21148">MQWNGFRVHIVIISVILGLLVFAGGHWLYEKYNYDEPLDKILSSNKAVESYKLSDKDQPVTVRIKLKNVDNLGKTYHELDNSLKEVLGEKEYKIELLDNRDKQLEDIFYHSQFAVYEAMARGNYREMEQYVSRQAAASGAQASVFMDREAVYLQIKHGDYYLYEIIPVNSPENQYPGLPERG</sequence>
<dbReference type="Proteomes" id="UP000239549">
    <property type="component" value="Unassembled WGS sequence"/>
</dbReference>
<organism evidence="2 3">
    <name type="scientific">Desulfocucumis palustris</name>
    <dbReference type="NCBI Taxonomy" id="1898651"/>
    <lineage>
        <taxon>Bacteria</taxon>
        <taxon>Bacillati</taxon>
        <taxon>Bacillota</taxon>
        <taxon>Clostridia</taxon>
        <taxon>Eubacteriales</taxon>
        <taxon>Desulfocucumaceae</taxon>
        <taxon>Desulfocucumis</taxon>
    </lineage>
</organism>
<feature type="transmembrane region" description="Helical" evidence="1">
    <location>
        <begin position="6"/>
        <end position="29"/>
    </location>
</feature>
<dbReference type="AlphaFoldDB" id="A0A2L2XFQ2"/>
<keyword evidence="1" id="KW-1133">Transmembrane helix</keyword>
<dbReference type="EMBL" id="BFAV01000045">
    <property type="protein sequence ID" value="GBF32691.1"/>
    <property type="molecule type" value="Genomic_DNA"/>
</dbReference>
<evidence type="ECO:0000256" key="1">
    <source>
        <dbReference type="SAM" id="Phobius"/>
    </source>
</evidence>
<protein>
    <submittedName>
        <fullName evidence="2">Uncharacterized protein</fullName>
    </submittedName>
</protein>
<evidence type="ECO:0000313" key="3">
    <source>
        <dbReference type="Proteomes" id="UP000239549"/>
    </source>
</evidence>